<evidence type="ECO:0000313" key="5">
    <source>
        <dbReference type="Proteomes" id="UP000030643"/>
    </source>
</evidence>
<feature type="region of interest" description="Disordered" evidence="2">
    <location>
        <begin position="354"/>
        <end position="382"/>
    </location>
</feature>
<comment type="similarity">
    <text evidence="1">Belongs to the LytR/CpsA/Psr (LCP) family.</text>
</comment>
<dbReference type="InterPro" id="IPR004474">
    <property type="entry name" value="LytR_CpsA_psr"/>
</dbReference>
<feature type="compositionally biased region" description="Low complexity" evidence="2">
    <location>
        <begin position="366"/>
        <end position="382"/>
    </location>
</feature>
<dbReference type="Proteomes" id="UP000030643">
    <property type="component" value="Unassembled WGS sequence"/>
</dbReference>
<dbReference type="PANTHER" id="PTHR33392:SF6">
    <property type="entry name" value="POLYISOPRENYL-TEICHOIC ACID--PEPTIDOGLYCAN TEICHOIC ACID TRANSFERASE TAGU"/>
    <property type="match status" value="1"/>
</dbReference>
<gene>
    <name evidence="4" type="ORF">WOSG25_150230</name>
</gene>
<accession>A0A069CWQ2</accession>
<dbReference type="Pfam" id="PF03816">
    <property type="entry name" value="LytR_cpsA_psr"/>
    <property type="match status" value="1"/>
</dbReference>
<dbReference type="EMBL" id="DF820498">
    <property type="protein sequence ID" value="GAK31772.1"/>
    <property type="molecule type" value="Genomic_DNA"/>
</dbReference>
<evidence type="ECO:0000259" key="3">
    <source>
        <dbReference type="Pfam" id="PF03816"/>
    </source>
</evidence>
<sequence>MRNAILMALGLLLLIGGGVGAYYFNSIRSTANKTFNDSGVKKSRDVAQVLKDGKPFSVLLLGTDTGELGRDYKGRTDSLMLVTVNPNQKKVTIMSLPRDNLTAIPGYTSTFPQKLNAAYEYGSAATTIKTVQQWLNVPIDFYALVNMHALEQVVDQVGGVSVKSPLTFNYNPDTAHSDGDNYYVFTKGSTHWTHTVNGKKTQSSDIMDGSAALAFSRMRYGDPQGDYGRQQRQRLVLEGIVHAAKANPTKLVNQKFLDLVSKSAQTDLTFNDMLTIVSNYMSASQKLESDHAQGDSLMIGGVSYEHVNLKEMQRVTNRLRSSLGLKKAETGNPYGGKISSAALAPYGITVGGSDDESSSTSLYGENTNITNTTGLTDTTTNN</sequence>
<dbReference type="AlphaFoldDB" id="A0A069CWQ2"/>
<keyword evidence="5" id="KW-1185">Reference proteome</keyword>
<proteinExistence type="inferred from homology"/>
<dbReference type="Gene3D" id="3.40.630.190">
    <property type="entry name" value="LCP protein"/>
    <property type="match status" value="1"/>
</dbReference>
<dbReference type="eggNOG" id="COG1316">
    <property type="taxonomic scope" value="Bacteria"/>
</dbReference>
<evidence type="ECO:0000256" key="1">
    <source>
        <dbReference type="ARBA" id="ARBA00006068"/>
    </source>
</evidence>
<dbReference type="InterPro" id="IPR050922">
    <property type="entry name" value="LytR/CpsA/Psr_CW_biosynth"/>
</dbReference>
<organism evidence="4 5">
    <name type="scientific">Weissella oryzae (strain DSM 25784 / JCM 18191 / LMG 30913 / SG25)</name>
    <dbReference type="NCBI Taxonomy" id="1329250"/>
    <lineage>
        <taxon>Bacteria</taxon>
        <taxon>Bacillati</taxon>
        <taxon>Bacillota</taxon>
        <taxon>Bacilli</taxon>
        <taxon>Lactobacillales</taxon>
        <taxon>Lactobacillaceae</taxon>
        <taxon>Weissella</taxon>
    </lineage>
</organism>
<name>A0A069CWQ2_WEIOS</name>
<protein>
    <submittedName>
        <fullName evidence="4">Transcriptional regulator</fullName>
    </submittedName>
</protein>
<dbReference type="STRING" id="1329250.WOSG25_150230"/>
<dbReference type="NCBIfam" id="TIGR00350">
    <property type="entry name" value="lytR_cpsA_psr"/>
    <property type="match status" value="1"/>
</dbReference>
<evidence type="ECO:0000256" key="2">
    <source>
        <dbReference type="SAM" id="MobiDB-lite"/>
    </source>
</evidence>
<reference evidence="5" key="1">
    <citation type="journal article" date="2014" name="Genome Announc.">
        <title>Draft genome sequence of Weissella oryzae SG25T, isolated from fermented rice grains.</title>
        <authorList>
            <person name="Tanizawa Y."/>
            <person name="Fujisawa T."/>
            <person name="Mochizuki T."/>
            <person name="Kaminuma E."/>
            <person name="Suzuki Y."/>
            <person name="Nakamura Y."/>
            <person name="Tohno M."/>
        </authorList>
    </citation>
    <scope>NUCLEOTIDE SEQUENCE [LARGE SCALE GENOMIC DNA]</scope>
    <source>
        <strain evidence="5">DSM 25784 / JCM 18191 / LMG 30913 / SG25</strain>
    </source>
</reference>
<dbReference type="PANTHER" id="PTHR33392">
    <property type="entry name" value="POLYISOPRENYL-TEICHOIC ACID--PEPTIDOGLYCAN TEICHOIC ACID TRANSFERASE TAGU"/>
    <property type="match status" value="1"/>
</dbReference>
<evidence type="ECO:0000313" key="4">
    <source>
        <dbReference type="EMBL" id="GAK31772.1"/>
    </source>
</evidence>
<feature type="domain" description="Cell envelope-related transcriptional attenuator" evidence="3">
    <location>
        <begin position="75"/>
        <end position="245"/>
    </location>
</feature>